<accession>A0ABN0B7T5</accession>
<dbReference type="EMBL" id="DS990391">
    <property type="protein sequence ID" value="EFR45487.1"/>
    <property type="molecule type" value="Genomic_DNA"/>
</dbReference>
<evidence type="ECO:0000313" key="2">
    <source>
        <dbReference type="Proteomes" id="UP000005755"/>
    </source>
</evidence>
<gene>
    <name evidence="1" type="ORF">HCCG_00033</name>
</gene>
<name>A0ABN0B7T5_9HELI</name>
<keyword evidence="2" id="KW-1185">Reference proteome</keyword>
<protein>
    <submittedName>
        <fullName evidence="1">Uncharacterized protein</fullName>
    </submittedName>
</protein>
<evidence type="ECO:0000313" key="1">
    <source>
        <dbReference type="EMBL" id="EFR45487.1"/>
    </source>
</evidence>
<proteinExistence type="predicted"/>
<dbReference type="Proteomes" id="UP000005755">
    <property type="component" value="Unassembled WGS sequence"/>
</dbReference>
<reference evidence="2" key="1">
    <citation type="journal article" date="2014" name="Genome Announc.">
        <title>Draft genome sequences of six enterohepatic helicobacter species isolated from humans and one from rhesus macaques.</title>
        <authorList>
            <person name="Shen Z."/>
            <person name="Sheh A."/>
            <person name="Young S.K."/>
            <person name="Abouelliel A."/>
            <person name="Ward D.V."/>
            <person name="Earl A.M."/>
            <person name="Fox J.G."/>
        </authorList>
    </citation>
    <scope>NUCLEOTIDE SEQUENCE [LARGE SCALE GENOMIC DNA]</scope>
    <source>
        <strain evidence="2">CCUG 18818</strain>
    </source>
</reference>
<sequence length="92" mass="10850">MQMSQAVQSKIFYNRIFAAILQYYGYNPKNMWKRNGVYGCGHSGMYFYPDELTFSKWEKVSRYVGGKYERESVEVFFKVSVDAKGIEWTKVS</sequence>
<organism evidence="1 2">
    <name type="scientific">Helicobacter cinaedi CCUG 18818 = ATCC BAA-847</name>
    <dbReference type="NCBI Taxonomy" id="537971"/>
    <lineage>
        <taxon>Bacteria</taxon>
        <taxon>Pseudomonadati</taxon>
        <taxon>Campylobacterota</taxon>
        <taxon>Epsilonproteobacteria</taxon>
        <taxon>Campylobacterales</taxon>
        <taxon>Helicobacteraceae</taxon>
        <taxon>Helicobacter</taxon>
    </lineage>
</organism>